<accession>A0A1I0L2H5</accession>
<dbReference type="AlphaFoldDB" id="A0A1I0L2H5"/>
<organism evidence="1 2">
    <name type="scientific">Nonomuraea wenchangensis</name>
    <dbReference type="NCBI Taxonomy" id="568860"/>
    <lineage>
        <taxon>Bacteria</taxon>
        <taxon>Bacillati</taxon>
        <taxon>Actinomycetota</taxon>
        <taxon>Actinomycetes</taxon>
        <taxon>Streptosporangiales</taxon>
        <taxon>Streptosporangiaceae</taxon>
        <taxon>Nonomuraea</taxon>
    </lineage>
</organism>
<protein>
    <submittedName>
        <fullName evidence="1">Uncharacterized protein</fullName>
    </submittedName>
</protein>
<dbReference type="EMBL" id="FOHX01000011">
    <property type="protein sequence ID" value="SEU33657.1"/>
    <property type="molecule type" value="Genomic_DNA"/>
</dbReference>
<dbReference type="STRING" id="568860.SAMN05421811_111223"/>
<proteinExistence type="predicted"/>
<dbReference type="RefSeq" id="WP_177240954.1">
    <property type="nucleotide sequence ID" value="NZ_FOHX01000011.1"/>
</dbReference>
<dbReference type="Proteomes" id="UP000199361">
    <property type="component" value="Unassembled WGS sequence"/>
</dbReference>
<evidence type="ECO:0000313" key="2">
    <source>
        <dbReference type="Proteomes" id="UP000199361"/>
    </source>
</evidence>
<name>A0A1I0L2H5_9ACTN</name>
<keyword evidence="2" id="KW-1185">Reference proteome</keyword>
<sequence>MQVKKVLTYSGIGFVAYYLLARPADAADAVKGAFDTVFNAADSLAQFVNNLS</sequence>
<evidence type="ECO:0000313" key="1">
    <source>
        <dbReference type="EMBL" id="SEU33657.1"/>
    </source>
</evidence>
<reference evidence="1 2" key="1">
    <citation type="submission" date="2016-10" db="EMBL/GenBank/DDBJ databases">
        <authorList>
            <person name="de Groot N.N."/>
        </authorList>
    </citation>
    <scope>NUCLEOTIDE SEQUENCE [LARGE SCALE GENOMIC DNA]</scope>
    <source>
        <strain evidence="1 2">CGMCC 4.5598</strain>
    </source>
</reference>
<gene>
    <name evidence="1" type="ORF">SAMN05421811_111223</name>
</gene>